<evidence type="ECO:0000313" key="2">
    <source>
        <dbReference type="EnsemblPlants" id="OB07G14240.1"/>
    </source>
</evidence>
<sequence>MALAVDLELLLDDDAEREEEDDEERGGGAGVGGAGEGELPLHDDHDEEVAGEADGDVEEAEERVAARLLPAAAARVRHDPYRVDEHHRHRRRQPRDEQDQRLGVVAVERQVELRVHGAAEADEPLQIPSTTPRLSGKFLT</sequence>
<organism evidence="2">
    <name type="scientific">Oryza brachyantha</name>
    <name type="common">malo sina</name>
    <dbReference type="NCBI Taxonomy" id="4533"/>
    <lineage>
        <taxon>Eukaryota</taxon>
        <taxon>Viridiplantae</taxon>
        <taxon>Streptophyta</taxon>
        <taxon>Embryophyta</taxon>
        <taxon>Tracheophyta</taxon>
        <taxon>Spermatophyta</taxon>
        <taxon>Magnoliopsida</taxon>
        <taxon>Liliopsida</taxon>
        <taxon>Poales</taxon>
        <taxon>Poaceae</taxon>
        <taxon>BOP clade</taxon>
        <taxon>Oryzoideae</taxon>
        <taxon>Oryzeae</taxon>
        <taxon>Oryzinae</taxon>
        <taxon>Oryza</taxon>
    </lineage>
</organism>
<feature type="compositionally biased region" description="Gly residues" evidence="1">
    <location>
        <begin position="27"/>
        <end position="36"/>
    </location>
</feature>
<dbReference type="EnsemblPlants" id="OB07G14240.1">
    <property type="protein sequence ID" value="OB07G14240.1"/>
    <property type="gene ID" value="OB07G14240"/>
</dbReference>
<feature type="compositionally biased region" description="Acidic residues" evidence="1">
    <location>
        <begin position="9"/>
        <end position="24"/>
    </location>
</feature>
<feature type="region of interest" description="Disordered" evidence="1">
    <location>
        <begin position="78"/>
        <end position="102"/>
    </location>
</feature>
<name>J3MJ42_ORYBR</name>
<evidence type="ECO:0000313" key="3">
    <source>
        <dbReference type="Proteomes" id="UP000006038"/>
    </source>
</evidence>
<keyword evidence="3" id="KW-1185">Reference proteome</keyword>
<accession>J3MJ42</accession>
<dbReference type="HOGENOM" id="CLU_1840279_0_0_1"/>
<dbReference type="Gramene" id="OB07G14240.1">
    <property type="protein sequence ID" value="OB07G14240.1"/>
    <property type="gene ID" value="OB07G14240"/>
</dbReference>
<reference evidence="2" key="2">
    <citation type="submission" date="2013-04" db="UniProtKB">
        <authorList>
            <consortium name="EnsemblPlants"/>
        </authorList>
    </citation>
    <scope>IDENTIFICATION</scope>
</reference>
<protein>
    <submittedName>
        <fullName evidence="2">Uncharacterized protein</fullName>
    </submittedName>
</protein>
<feature type="region of interest" description="Disordered" evidence="1">
    <location>
        <begin position="1"/>
        <end position="62"/>
    </location>
</feature>
<dbReference type="AlphaFoldDB" id="J3MJ42"/>
<dbReference type="Proteomes" id="UP000006038">
    <property type="component" value="Chromosome 7"/>
</dbReference>
<reference evidence="2" key="1">
    <citation type="journal article" date="2013" name="Nat. Commun.">
        <title>Whole-genome sequencing of Oryza brachyantha reveals mechanisms underlying Oryza genome evolution.</title>
        <authorList>
            <person name="Chen J."/>
            <person name="Huang Q."/>
            <person name="Gao D."/>
            <person name="Wang J."/>
            <person name="Lang Y."/>
            <person name="Liu T."/>
            <person name="Li B."/>
            <person name="Bai Z."/>
            <person name="Luis Goicoechea J."/>
            <person name="Liang C."/>
            <person name="Chen C."/>
            <person name="Zhang W."/>
            <person name="Sun S."/>
            <person name="Liao Y."/>
            <person name="Zhang X."/>
            <person name="Yang L."/>
            <person name="Song C."/>
            <person name="Wang M."/>
            <person name="Shi J."/>
            <person name="Liu G."/>
            <person name="Liu J."/>
            <person name="Zhou H."/>
            <person name="Zhou W."/>
            <person name="Yu Q."/>
            <person name="An N."/>
            <person name="Chen Y."/>
            <person name="Cai Q."/>
            <person name="Wang B."/>
            <person name="Liu B."/>
            <person name="Min J."/>
            <person name="Huang Y."/>
            <person name="Wu H."/>
            <person name="Li Z."/>
            <person name="Zhang Y."/>
            <person name="Yin Y."/>
            <person name="Song W."/>
            <person name="Jiang J."/>
            <person name="Jackson S.A."/>
            <person name="Wing R.A."/>
            <person name="Wang J."/>
            <person name="Chen M."/>
        </authorList>
    </citation>
    <scope>NUCLEOTIDE SEQUENCE [LARGE SCALE GENOMIC DNA]</scope>
    <source>
        <strain evidence="2">cv. IRGC 101232</strain>
    </source>
</reference>
<evidence type="ECO:0000256" key="1">
    <source>
        <dbReference type="SAM" id="MobiDB-lite"/>
    </source>
</evidence>
<proteinExistence type="predicted"/>
<feature type="compositionally biased region" description="Acidic residues" evidence="1">
    <location>
        <begin position="45"/>
        <end position="61"/>
    </location>
</feature>